<comment type="similarity">
    <text evidence="2">Belongs to the GerABKC lipoprotein family.</text>
</comment>
<reference evidence="10 11" key="1">
    <citation type="submission" date="2023-04" db="EMBL/GenBank/DDBJ databases">
        <title>Clostridium tannerae sp. nov., isolated from the fecal material of an alpaca.</title>
        <authorList>
            <person name="Miller S."/>
            <person name="Hendry M."/>
            <person name="King J."/>
            <person name="Sankaranarayanan K."/>
            <person name="Lawson P.A."/>
        </authorList>
    </citation>
    <scope>NUCLEOTIDE SEQUENCE [LARGE SCALE GENOMIC DNA]</scope>
    <source>
        <strain evidence="10 11">A1-XYC3</strain>
    </source>
</reference>
<dbReference type="NCBIfam" id="TIGR02887">
    <property type="entry name" value="spore_ger_x_C"/>
    <property type="match status" value="1"/>
</dbReference>
<keyword evidence="4" id="KW-0732">Signal</keyword>
<comment type="caution">
    <text evidence="10">The sequence shown here is derived from an EMBL/GenBank/DDBJ whole genome shotgun (WGS) entry which is preliminary data.</text>
</comment>
<name>A0ABU4JXG1_9CLOT</name>
<evidence type="ECO:0000313" key="10">
    <source>
        <dbReference type="EMBL" id="MDW8802856.1"/>
    </source>
</evidence>
<gene>
    <name evidence="10" type="ORF">P8V03_17055</name>
</gene>
<comment type="subcellular location">
    <subcellularLocation>
        <location evidence="1">Membrane</location>
        <topology evidence="1">Lipid-anchor</topology>
    </subcellularLocation>
</comment>
<dbReference type="InterPro" id="IPR008844">
    <property type="entry name" value="Spore_GerAC-like"/>
</dbReference>
<dbReference type="PROSITE" id="PS51257">
    <property type="entry name" value="PROKAR_LIPOPROTEIN"/>
    <property type="match status" value="1"/>
</dbReference>
<dbReference type="InterPro" id="IPR057336">
    <property type="entry name" value="GerAC_N"/>
</dbReference>
<dbReference type="Gene3D" id="3.30.300.210">
    <property type="entry name" value="Nutrient germinant receptor protein C, domain 3"/>
    <property type="match status" value="1"/>
</dbReference>
<evidence type="ECO:0000256" key="1">
    <source>
        <dbReference type="ARBA" id="ARBA00004635"/>
    </source>
</evidence>
<evidence type="ECO:0000256" key="6">
    <source>
        <dbReference type="ARBA" id="ARBA00023139"/>
    </source>
</evidence>
<dbReference type="InterPro" id="IPR038501">
    <property type="entry name" value="Spore_GerAC_C_sf"/>
</dbReference>
<keyword evidence="11" id="KW-1185">Reference proteome</keyword>
<evidence type="ECO:0000256" key="7">
    <source>
        <dbReference type="ARBA" id="ARBA00023288"/>
    </source>
</evidence>
<dbReference type="PANTHER" id="PTHR35789">
    <property type="entry name" value="SPORE GERMINATION PROTEIN B3"/>
    <property type="match status" value="1"/>
</dbReference>
<evidence type="ECO:0000313" key="11">
    <source>
        <dbReference type="Proteomes" id="UP001281656"/>
    </source>
</evidence>
<keyword evidence="5" id="KW-0472">Membrane</keyword>
<feature type="domain" description="Spore germination GerAC-like C-terminal" evidence="8">
    <location>
        <begin position="207"/>
        <end position="374"/>
    </location>
</feature>
<evidence type="ECO:0000256" key="4">
    <source>
        <dbReference type="ARBA" id="ARBA00022729"/>
    </source>
</evidence>
<dbReference type="PANTHER" id="PTHR35789:SF1">
    <property type="entry name" value="SPORE GERMINATION PROTEIN B3"/>
    <property type="match status" value="1"/>
</dbReference>
<dbReference type="Pfam" id="PF25198">
    <property type="entry name" value="Spore_GerAC_N"/>
    <property type="match status" value="1"/>
</dbReference>
<organism evidence="10 11">
    <name type="scientific">Clostridium tanneri</name>
    <dbReference type="NCBI Taxonomy" id="3037988"/>
    <lineage>
        <taxon>Bacteria</taxon>
        <taxon>Bacillati</taxon>
        <taxon>Bacillota</taxon>
        <taxon>Clostridia</taxon>
        <taxon>Eubacteriales</taxon>
        <taxon>Clostridiaceae</taxon>
        <taxon>Clostridium</taxon>
    </lineage>
</organism>
<keyword evidence="6" id="KW-0564">Palmitate</keyword>
<proteinExistence type="inferred from homology"/>
<accession>A0ABU4JXG1</accession>
<keyword evidence="3" id="KW-0309">Germination</keyword>
<protein>
    <submittedName>
        <fullName evidence="10">Ger(X)C family spore germination protein</fullName>
    </submittedName>
</protein>
<sequence length="384" mass="43015">MQKFKFRFLLLIILISSILFVGCWNYREMDQLAIVAGAAIDKDEYGDISMLVEIVEFSNEKDSKISHKTISIKGATIFDTARNAISVSGKRLYWAHAKVIVISDQVAREGTIKIIDWINRDSETRSNINILIAKGNLAKEILQSGGNKSNIKSFEIARILKNQVSLSKAPRVESWELVNSIIGKGISAVAPTVQLKTINGEKSPSVMGTAIFSKDKLVGFLDDKETKDMLFIQDKVKGGVLVSRESENNKDIPVSLEIFDNKTKIKPILEDGNIRFNVNVNVNTAIDEIGGSADFIGENGSSKLEQSYERTMEIRIKKLITKIQKEYGVDIFGFGARLKEDKPKIWRAVEKNWQESFRTIHADVKVNVYIRNSGILSKPLEEGD</sequence>
<feature type="domain" description="Spore germination protein N-terminal" evidence="9">
    <location>
        <begin position="25"/>
        <end position="194"/>
    </location>
</feature>
<dbReference type="EMBL" id="JARUJP010000030">
    <property type="protein sequence ID" value="MDW8802856.1"/>
    <property type="molecule type" value="Genomic_DNA"/>
</dbReference>
<dbReference type="Proteomes" id="UP001281656">
    <property type="component" value="Unassembled WGS sequence"/>
</dbReference>
<evidence type="ECO:0000256" key="3">
    <source>
        <dbReference type="ARBA" id="ARBA00022544"/>
    </source>
</evidence>
<evidence type="ECO:0000259" key="9">
    <source>
        <dbReference type="Pfam" id="PF25198"/>
    </source>
</evidence>
<evidence type="ECO:0000256" key="5">
    <source>
        <dbReference type="ARBA" id="ARBA00023136"/>
    </source>
</evidence>
<evidence type="ECO:0000256" key="2">
    <source>
        <dbReference type="ARBA" id="ARBA00007886"/>
    </source>
</evidence>
<dbReference type="Pfam" id="PF05504">
    <property type="entry name" value="Spore_GerAC"/>
    <property type="match status" value="1"/>
</dbReference>
<keyword evidence="7" id="KW-0449">Lipoprotein</keyword>
<dbReference type="InterPro" id="IPR046953">
    <property type="entry name" value="Spore_GerAC-like_C"/>
</dbReference>
<evidence type="ECO:0000259" key="8">
    <source>
        <dbReference type="Pfam" id="PF05504"/>
    </source>
</evidence>